<sequence length="365" mass="39715">MQRRHFPAAILLLLGLATSGHAAHAGNAAAATVLVHYPAGWGHRITLRCGGGGHDWNVSLATTWIEGDVWQRTIDASSTIACKPLFDDQQWAIGPNWTVAAGQTVHVWPWFFHDAGRIEQLPNWHSPILGNDRRIWIYYPPSYGENPAQRYPVVYMHDGQNLFYDQTAFGGVSWNVGGAMDQGTRNGTIHEAIVVGIDNTSNRIGEYTPVPDPDYGGGDAARYVGFVADELKNALDAQLRTLPDAAHTAILGSSLGGLVSLYAAMERPGVFANVGALSPSTWWANEWLIGRSQSAQPPLPARVYIDSGNAGSSNDDVTRTARLAAIWKAKPSILTKYLVQDGATHSEVYWRQRIPGALAFLLGPR</sequence>
<reference evidence="2" key="1">
    <citation type="submission" date="2021-12" db="EMBL/GenBank/DDBJ databases">
        <title>Discovery of the Pendulisporaceae a myxobacterial family with distinct sporulation behavior and unique specialized metabolism.</title>
        <authorList>
            <person name="Garcia R."/>
            <person name="Popoff A."/>
            <person name="Bader C.D."/>
            <person name="Loehr J."/>
            <person name="Walesch S."/>
            <person name="Walt C."/>
            <person name="Boldt J."/>
            <person name="Bunk B."/>
            <person name="Haeckl F.J.F.P.J."/>
            <person name="Gunesch A.P."/>
            <person name="Birkelbach J."/>
            <person name="Nuebel U."/>
            <person name="Pietschmann T."/>
            <person name="Bach T."/>
            <person name="Mueller R."/>
        </authorList>
    </citation>
    <scope>NUCLEOTIDE SEQUENCE</scope>
    <source>
        <strain evidence="2">MSr11367</strain>
    </source>
</reference>
<dbReference type="Gene3D" id="3.40.50.1820">
    <property type="entry name" value="alpha/beta hydrolase"/>
    <property type="match status" value="1"/>
</dbReference>
<keyword evidence="2" id="KW-0378">Hydrolase</keyword>
<dbReference type="GO" id="GO:0016787">
    <property type="term" value="F:hydrolase activity"/>
    <property type="evidence" value="ECO:0007669"/>
    <property type="project" value="UniProtKB-KW"/>
</dbReference>
<evidence type="ECO:0000313" key="2">
    <source>
        <dbReference type="EMBL" id="WXB10494.1"/>
    </source>
</evidence>
<dbReference type="PANTHER" id="PTHR48098">
    <property type="entry name" value="ENTEROCHELIN ESTERASE-RELATED"/>
    <property type="match status" value="1"/>
</dbReference>
<dbReference type="PANTHER" id="PTHR48098:SF6">
    <property type="entry name" value="FERRI-BACILLIBACTIN ESTERASE BESA"/>
    <property type="match status" value="1"/>
</dbReference>
<dbReference type="EMBL" id="CP089983">
    <property type="protein sequence ID" value="WXB10494.1"/>
    <property type="molecule type" value="Genomic_DNA"/>
</dbReference>
<evidence type="ECO:0000313" key="3">
    <source>
        <dbReference type="Proteomes" id="UP001374803"/>
    </source>
</evidence>
<dbReference type="InterPro" id="IPR029058">
    <property type="entry name" value="AB_hydrolase_fold"/>
</dbReference>
<dbReference type="SUPFAM" id="SSF53474">
    <property type="entry name" value="alpha/beta-Hydrolases"/>
    <property type="match status" value="1"/>
</dbReference>
<dbReference type="Proteomes" id="UP001374803">
    <property type="component" value="Chromosome"/>
</dbReference>
<dbReference type="RefSeq" id="WP_394840168.1">
    <property type="nucleotide sequence ID" value="NZ_CP089929.1"/>
</dbReference>
<organism evidence="2 3">
    <name type="scientific">Pendulispora rubella</name>
    <dbReference type="NCBI Taxonomy" id="2741070"/>
    <lineage>
        <taxon>Bacteria</taxon>
        <taxon>Pseudomonadati</taxon>
        <taxon>Myxococcota</taxon>
        <taxon>Myxococcia</taxon>
        <taxon>Myxococcales</taxon>
        <taxon>Sorangiineae</taxon>
        <taxon>Pendulisporaceae</taxon>
        <taxon>Pendulispora</taxon>
    </lineage>
</organism>
<proteinExistence type="predicted"/>
<keyword evidence="1" id="KW-0732">Signal</keyword>
<feature type="chain" id="PRO_5047236082" evidence="1">
    <location>
        <begin position="23"/>
        <end position="365"/>
    </location>
</feature>
<dbReference type="InterPro" id="IPR050583">
    <property type="entry name" value="Mycobacterial_A85_antigen"/>
</dbReference>
<gene>
    <name evidence="2" type="ORF">LVJ94_25110</name>
</gene>
<dbReference type="Pfam" id="PF00756">
    <property type="entry name" value="Esterase"/>
    <property type="match status" value="1"/>
</dbReference>
<dbReference type="InterPro" id="IPR000801">
    <property type="entry name" value="Esterase-like"/>
</dbReference>
<feature type="signal peptide" evidence="1">
    <location>
        <begin position="1"/>
        <end position="22"/>
    </location>
</feature>
<accession>A0ABZ2LHS2</accession>
<keyword evidence="3" id="KW-1185">Reference proteome</keyword>
<evidence type="ECO:0000256" key="1">
    <source>
        <dbReference type="SAM" id="SignalP"/>
    </source>
</evidence>
<name>A0ABZ2LHS2_9BACT</name>
<protein>
    <submittedName>
        <fullName evidence="2">Alpha/beta hydrolase</fullName>
    </submittedName>
</protein>